<name>V2QAM4_9BACT</name>
<accession>V2QAM4</accession>
<dbReference type="EMBL" id="CP097562">
    <property type="protein sequence ID" value="USF23242.1"/>
    <property type="molecule type" value="Genomic_DNA"/>
</dbReference>
<keyword evidence="2" id="KW-1185">Reference proteome</keyword>
<organism evidence="1 2">
    <name type="scientific">Mucispirillum schaedleri ASF457</name>
    <dbReference type="NCBI Taxonomy" id="1379858"/>
    <lineage>
        <taxon>Bacteria</taxon>
        <taxon>Pseudomonadati</taxon>
        <taxon>Deferribacterota</taxon>
        <taxon>Deferribacteres</taxon>
        <taxon>Deferribacterales</taxon>
        <taxon>Mucispirillaceae</taxon>
        <taxon>Mucispirillum</taxon>
    </lineage>
</organism>
<dbReference type="AlphaFoldDB" id="V2QAM4"/>
<reference evidence="1" key="2">
    <citation type="submission" date="2022-05" db="EMBL/GenBank/DDBJ databases">
        <authorList>
            <person name="Proctor A.L."/>
            <person name="Phillips G.J."/>
            <person name="Wannemuehler M.J."/>
        </authorList>
    </citation>
    <scope>NUCLEOTIDE SEQUENCE</scope>
    <source>
        <strain evidence="1">ASF457</strain>
    </source>
</reference>
<evidence type="ECO:0000313" key="1">
    <source>
        <dbReference type="EMBL" id="USF23242.1"/>
    </source>
</evidence>
<evidence type="ECO:0000313" key="2">
    <source>
        <dbReference type="Proteomes" id="UP000017429"/>
    </source>
</evidence>
<reference evidence="1" key="1">
    <citation type="journal article" date="2014" name="Genome Announc.">
        <title>Draft genome sequences of the altered schaedler flora, a defined bacterial community from gnotobiotic mice.</title>
        <authorList>
            <person name="Wannemuehler M.J."/>
            <person name="Overstreet A.M."/>
            <person name="Ward D.V."/>
            <person name="Phillips G.J."/>
        </authorList>
    </citation>
    <scope>NUCLEOTIDE SEQUENCE</scope>
    <source>
        <strain evidence="1">ASF457</strain>
    </source>
</reference>
<dbReference type="Proteomes" id="UP000017429">
    <property type="component" value="Chromosome"/>
</dbReference>
<dbReference type="KEGG" id="msch:N508_000298"/>
<protein>
    <submittedName>
        <fullName evidence="1">Uncharacterized protein</fullName>
    </submittedName>
</protein>
<gene>
    <name evidence="1" type="ORF">N508_000298</name>
</gene>
<sequence length="109" mass="12503">MNVYIAYTDEQKICGMLNFTDETFIKDGMLFIEKDDKAKTHYFHTEGMKMDIRIMGVIKQADKTYTVYNNDAKYSPSGIKTVIIYGDGVFETSEKKYQNGLNKCLTGVK</sequence>
<reference evidence="1" key="3">
    <citation type="submission" date="2022-06" db="EMBL/GenBank/DDBJ databases">
        <title>Resources to Facilitate Use of the Altered Schaedler Flora (ASF) Mouse Model to Study Microbiome Function.</title>
        <authorList>
            <person name="Proctor A."/>
            <person name="Parvinroo S."/>
            <person name="Richie T."/>
            <person name="Jia X."/>
            <person name="Lee S.T.M."/>
            <person name="Karp P.D."/>
            <person name="Paley S."/>
            <person name="Kostic A.D."/>
            <person name="Pierre J.F."/>
            <person name="Wannemuehler M.J."/>
            <person name="Phillips G.J."/>
        </authorList>
    </citation>
    <scope>NUCLEOTIDE SEQUENCE</scope>
    <source>
        <strain evidence="1">ASF457</strain>
    </source>
</reference>
<proteinExistence type="predicted"/>